<sequence length="365" mass="40635">MHPVPTSRLAYNLASRGESSFPERHAWSEPDDLSHLEGHEDVTYSEPGFPKLDVFAPGLSSFWQQNWLDQGQPLPHHRYPHHNRVTSPPGHQVHHEFFTPSPTSPAHPSDTSAQAEWEILRTTTAAAGHHIPPPGQHLPWLPSQAPATSSDTQIKIEDDSDSNWSLNDSVEEIHLPPLIQPNVQRLRRGSTGRVSKVGRVPATKPSGAMYQTFRVGRPRPPGGTNSTTERVEINLCGPPYDAAAGATTEDLSPDDYAAKVQERRIAHKLSEKSRRNRLTAAIREIQKLMPADGENKDEGEKDDVAVQAHSISKVDVVEMAVGFVRRLKRENERLAAKVKAAEERLREKEKEAEKEKETQAGDKET</sequence>
<dbReference type="SUPFAM" id="SSF47459">
    <property type="entry name" value="HLH, helix-loop-helix DNA-binding domain"/>
    <property type="match status" value="1"/>
</dbReference>
<name>A0AAV9GS35_9PEZI</name>
<gene>
    <name evidence="3" type="ORF">QBC34DRAFT_402531</name>
</gene>
<dbReference type="Proteomes" id="UP001321760">
    <property type="component" value="Unassembled WGS sequence"/>
</dbReference>
<evidence type="ECO:0000259" key="2">
    <source>
        <dbReference type="PROSITE" id="PS50888"/>
    </source>
</evidence>
<evidence type="ECO:0000313" key="4">
    <source>
        <dbReference type="Proteomes" id="UP001321760"/>
    </source>
</evidence>
<feature type="region of interest" description="Disordered" evidence="1">
    <location>
        <begin position="338"/>
        <end position="365"/>
    </location>
</feature>
<dbReference type="EMBL" id="MU865931">
    <property type="protein sequence ID" value="KAK4450777.1"/>
    <property type="molecule type" value="Genomic_DNA"/>
</dbReference>
<reference evidence="3" key="2">
    <citation type="submission" date="2023-05" db="EMBL/GenBank/DDBJ databases">
        <authorList>
            <consortium name="Lawrence Berkeley National Laboratory"/>
            <person name="Steindorff A."/>
            <person name="Hensen N."/>
            <person name="Bonometti L."/>
            <person name="Westerberg I."/>
            <person name="Brannstrom I.O."/>
            <person name="Guillou S."/>
            <person name="Cros-Aarteil S."/>
            <person name="Calhoun S."/>
            <person name="Haridas S."/>
            <person name="Kuo A."/>
            <person name="Mondo S."/>
            <person name="Pangilinan J."/>
            <person name="Riley R."/>
            <person name="Labutti K."/>
            <person name="Andreopoulos B."/>
            <person name="Lipzen A."/>
            <person name="Chen C."/>
            <person name="Yanf M."/>
            <person name="Daum C."/>
            <person name="Ng V."/>
            <person name="Clum A."/>
            <person name="Ohm R."/>
            <person name="Martin F."/>
            <person name="Silar P."/>
            <person name="Natvig D."/>
            <person name="Lalanne C."/>
            <person name="Gautier V."/>
            <person name="Ament-Velasquez S.L."/>
            <person name="Kruys A."/>
            <person name="Hutchinson M.I."/>
            <person name="Powell A.J."/>
            <person name="Barry K."/>
            <person name="Miller A.N."/>
            <person name="Grigoriev I.V."/>
            <person name="Debuchy R."/>
            <person name="Gladieux P."/>
            <person name="Thoren M.H."/>
            <person name="Johannesson H."/>
        </authorList>
    </citation>
    <scope>NUCLEOTIDE SEQUENCE</scope>
    <source>
        <strain evidence="3">PSN243</strain>
    </source>
</reference>
<keyword evidence="4" id="KW-1185">Reference proteome</keyword>
<dbReference type="Pfam" id="PF00010">
    <property type="entry name" value="HLH"/>
    <property type="match status" value="1"/>
</dbReference>
<dbReference type="InterPro" id="IPR011598">
    <property type="entry name" value="bHLH_dom"/>
</dbReference>
<dbReference type="InterPro" id="IPR036638">
    <property type="entry name" value="HLH_DNA-bd_sf"/>
</dbReference>
<comment type="caution">
    <text evidence="3">The sequence shown here is derived from an EMBL/GenBank/DDBJ whole genome shotgun (WGS) entry which is preliminary data.</text>
</comment>
<proteinExistence type="predicted"/>
<dbReference type="AlphaFoldDB" id="A0AAV9GS35"/>
<protein>
    <recommendedName>
        <fullName evidence="2">BHLH domain-containing protein</fullName>
    </recommendedName>
</protein>
<evidence type="ECO:0000313" key="3">
    <source>
        <dbReference type="EMBL" id="KAK4450777.1"/>
    </source>
</evidence>
<dbReference type="PROSITE" id="PS50888">
    <property type="entry name" value="BHLH"/>
    <property type="match status" value="1"/>
</dbReference>
<dbReference type="GO" id="GO:0046983">
    <property type="term" value="F:protein dimerization activity"/>
    <property type="evidence" value="ECO:0007669"/>
    <property type="project" value="InterPro"/>
</dbReference>
<reference evidence="3" key="1">
    <citation type="journal article" date="2023" name="Mol. Phylogenet. Evol.">
        <title>Genome-scale phylogeny and comparative genomics of the fungal order Sordariales.</title>
        <authorList>
            <person name="Hensen N."/>
            <person name="Bonometti L."/>
            <person name="Westerberg I."/>
            <person name="Brannstrom I.O."/>
            <person name="Guillou S."/>
            <person name="Cros-Aarteil S."/>
            <person name="Calhoun S."/>
            <person name="Haridas S."/>
            <person name="Kuo A."/>
            <person name="Mondo S."/>
            <person name="Pangilinan J."/>
            <person name="Riley R."/>
            <person name="LaButti K."/>
            <person name="Andreopoulos B."/>
            <person name="Lipzen A."/>
            <person name="Chen C."/>
            <person name="Yan M."/>
            <person name="Daum C."/>
            <person name="Ng V."/>
            <person name="Clum A."/>
            <person name="Steindorff A."/>
            <person name="Ohm R.A."/>
            <person name="Martin F."/>
            <person name="Silar P."/>
            <person name="Natvig D.O."/>
            <person name="Lalanne C."/>
            <person name="Gautier V."/>
            <person name="Ament-Velasquez S.L."/>
            <person name="Kruys A."/>
            <person name="Hutchinson M.I."/>
            <person name="Powell A.J."/>
            <person name="Barry K."/>
            <person name="Miller A.N."/>
            <person name="Grigoriev I.V."/>
            <person name="Debuchy R."/>
            <person name="Gladieux P."/>
            <person name="Hiltunen Thoren M."/>
            <person name="Johannesson H."/>
        </authorList>
    </citation>
    <scope>NUCLEOTIDE SEQUENCE</scope>
    <source>
        <strain evidence="3">PSN243</strain>
    </source>
</reference>
<feature type="domain" description="BHLH" evidence="2">
    <location>
        <begin position="262"/>
        <end position="327"/>
    </location>
</feature>
<organism evidence="3 4">
    <name type="scientific">Podospora aff. communis PSN243</name>
    <dbReference type="NCBI Taxonomy" id="3040156"/>
    <lineage>
        <taxon>Eukaryota</taxon>
        <taxon>Fungi</taxon>
        <taxon>Dikarya</taxon>
        <taxon>Ascomycota</taxon>
        <taxon>Pezizomycotina</taxon>
        <taxon>Sordariomycetes</taxon>
        <taxon>Sordariomycetidae</taxon>
        <taxon>Sordariales</taxon>
        <taxon>Podosporaceae</taxon>
        <taxon>Podospora</taxon>
    </lineage>
</organism>
<evidence type="ECO:0000256" key="1">
    <source>
        <dbReference type="SAM" id="MobiDB-lite"/>
    </source>
</evidence>
<accession>A0AAV9GS35</accession>
<dbReference type="Gene3D" id="4.10.280.10">
    <property type="entry name" value="Helix-loop-helix DNA-binding domain"/>
    <property type="match status" value="1"/>
</dbReference>